<feature type="domain" description="RCK N-terminal" evidence="2">
    <location>
        <begin position="364"/>
        <end position="485"/>
    </location>
</feature>
<evidence type="ECO:0000313" key="4">
    <source>
        <dbReference type="Proteomes" id="UP000503011"/>
    </source>
</evidence>
<dbReference type="PANTHER" id="PTHR43833:SF11">
    <property type="entry name" value="VOLTAGE-GATED POTASSIUM CHANNEL KCH"/>
    <property type="match status" value="1"/>
</dbReference>
<accession>A0A6F8YHN8</accession>
<feature type="domain" description="RCK N-terminal" evidence="2">
    <location>
        <begin position="37"/>
        <end position="158"/>
    </location>
</feature>
<dbReference type="InterPro" id="IPR036721">
    <property type="entry name" value="RCK_C_sf"/>
</dbReference>
<dbReference type="Pfam" id="PF02254">
    <property type="entry name" value="TrkA_N"/>
    <property type="match status" value="2"/>
</dbReference>
<feature type="transmembrane region" description="Helical" evidence="1">
    <location>
        <begin position="323"/>
        <end position="348"/>
    </location>
</feature>
<sequence length="597" mass="64488">MNGLATIPGMSLDPWRNRARRAVVSRLREGLRANGDAPHYVICGSDPLAYRVVMELSQSYEARITVIVPSRRRPEGPDIADVKGIHLIRADRLDEDTFRRAGLAGADGLALLHQNDVGNIHAALCAQDVEPSVRLVIRMFTPRLAEGVKRLFVDCEVMSDSAMAAPAFVAAALGEPAPTDFQHAGRNFYVARRSEVRPDSVVCGLADTRERNNPRVLPADQSRADLVLAEVRGQQAGTVIAARRIVQKRRRRRPFAVLFRGLRWFVSRKLGIATIAVLLVSTTFGALLARSQGLSPWQALYSTLLTTITGSDVDLEESLGVQLIQIVLTLAGLALVPLITAVVVDAIVNARLALNAGRLRMPRENHIVVVGVGNVGTRIIRQLYELGIEVVAIDKDPAARGAPVARQLGIPLIIGDASQEAVLRAASVGTCQALVVVSTDDVSNLQAALNGRSIRPDVRVVMRLFDGDLAYRIQKAFNIGTSRSVSYLAAPAFVAALMNRDVIATIPVDRHVLLVSEMVVARGSLLDGVTVEEASRPGEVRVIALAKFGEPRPIWTPSGAFRVGGGDRLTVVARRSGLGWMLKRAMEQPTEPSPDGS</sequence>
<keyword evidence="1" id="KW-0472">Membrane</keyword>
<protein>
    <recommendedName>
        <fullName evidence="2">RCK N-terminal domain-containing protein</fullName>
    </recommendedName>
</protein>
<dbReference type="InterPro" id="IPR036291">
    <property type="entry name" value="NAD(P)-bd_dom_sf"/>
</dbReference>
<dbReference type="EMBL" id="AP022871">
    <property type="protein sequence ID" value="BCB85553.1"/>
    <property type="molecule type" value="Genomic_DNA"/>
</dbReference>
<organism evidence="3 4">
    <name type="scientific">Phytohabitans suffuscus</name>
    <dbReference type="NCBI Taxonomy" id="624315"/>
    <lineage>
        <taxon>Bacteria</taxon>
        <taxon>Bacillati</taxon>
        <taxon>Actinomycetota</taxon>
        <taxon>Actinomycetes</taxon>
        <taxon>Micromonosporales</taxon>
        <taxon>Micromonosporaceae</taxon>
    </lineage>
</organism>
<name>A0A6F8YHN8_9ACTN</name>
<evidence type="ECO:0000259" key="2">
    <source>
        <dbReference type="PROSITE" id="PS51201"/>
    </source>
</evidence>
<evidence type="ECO:0000256" key="1">
    <source>
        <dbReference type="SAM" id="Phobius"/>
    </source>
</evidence>
<keyword evidence="4" id="KW-1185">Reference proteome</keyword>
<reference evidence="3 4" key="1">
    <citation type="submission" date="2020-03" db="EMBL/GenBank/DDBJ databases">
        <title>Whole genome shotgun sequence of Phytohabitans suffuscus NBRC 105367.</title>
        <authorList>
            <person name="Komaki H."/>
            <person name="Tamura T."/>
        </authorList>
    </citation>
    <scope>NUCLEOTIDE SEQUENCE [LARGE SCALE GENOMIC DNA]</scope>
    <source>
        <strain evidence="3 4">NBRC 105367</strain>
    </source>
</reference>
<dbReference type="PROSITE" id="PS51201">
    <property type="entry name" value="RCK_N"/>
    <property type="match status" value="2"/>
</dbReference>
<dbReference type="GO" id="GO:0006813">
    <property type="term" value="P:potassium ion transport"/>
    <property type="evidence" value="ECO:0007669"/>
    <property type="project" value="InterPro"/>
</dbReference>
<dbReference type="AlphaFoldDB" id="A0A6F8YHN8"/>
<evidence type="ECO:0000313" key="3">
    <source>
        <dbReference type="EMBL" id="BCB85553.1"/>
    </source>
</evidence>
<dbReference type="SUPFAM" id="SSF116726">
    <property type="entry name" value="TrkA C-terminal domain-like"/>
    <property type="match status" value="1"/>
</dbReference>
<feature type="transmembrane region" description="Helical" evidence="1">
    <location>
        <begin position="270"/>
        <end position="289"/>
    </location>
</feature>
<dbReference type="InterPro" id="IPR003148">
    <property type="entry name" value="RCK_N"/>
</dbReference>
<reference evidence="3 4" key="2">
    <citation type="submission" date="2020-03" db="EMBL/GenBank/DDBJ databases">
        <authorList>
            <person name="Ichikawa N."/>
            <person name="Kimura A."/>
            <person name="Kitahashi Y."/>
            <person name="Uohara A."/>
        </authorList>
    </citation>
    <scope>NUCLEOTIDE SEQUENCE [LARGE SCALE GENOMIC DNA]</scope>
    <source>
        <strain evidence="3 4">NBRC 105367</strain>
    </source>
</reference>
<dbReference type="Gene3D" id="3.40.50.720">
    <property type="entry name" value="NAD(P)-binding Rossmann-like Domain"/>
    <property type="match status" value="2"/>
</dbReference>
<dbReference type="InterPro" id="IPR050721">
    <property type="entry name" value="Trk_Ktr_HKT_K-transport"/>
</dbReference>
<keyword evidence="1" id="KW-0812">Transmembrane</keyword>
<dbReference type="PANTHER" id="PTHR43833">
    <property type="entry name" value="POTASSIUM CHANNEL PROTEIN 2-RELATED-RELATED"/>
    <property type="match status" value="1"/>
</dbReference>
<keyword evidence="1" id="KW-1133">Transmembrane helix</keyword>
<gene>
    <name evidence="3" type="ORF">Psuf_028660</name>
</gene>
<dbReference type="KEGG" id="psuu:Psuf_028660"/>
<dbReference type="Proteomes" id="UP000503011">
    <property type="component" value="Chromosome"/>
</dbReference>
<dbReference type="SUPFAM" id="SSF51735">
    <property type="entry name" value="NAD(P)-binding Rossmann-fold domains"/>
    <property type="match status" value="2"/>
</dbReference>
<proteinExistence type="predicted"/>